<dbReference type="AlphaFoldDB" id="A0A0C3ACN8"/>
<sequence length="65" mass="6956">MSVNNRETIVLPEIGASPGGSNIDQPYEASVSDAHSDSRADGPTMFGAWIDGHDTVHRGFRGERS</sequence>
<dbReference type="HOGENOM" id="CLU_2850528_0_0_1"/>
<reference evidence="2 3" key="1">
    <citation type="submission" date="2014-04" db="EMBL/GenBank/DDBJ databases">
        <authorList>
            <consortium name="DOE Joint Genome Institute"/>
            <person name="Kuo A."/>
            <person name="Tarkka M."/>
            <person name="Buscot F."/>
            <person name="Kohler A."/>
            <person name="Nagy L.G."/>
            <person name="Floudas D."/>
            <person name="Copeland A."/>
            <person name="Barry K.W."/>
            <person name="Cichocki N."/>
            <person name="Veneault-Fourrey C."/>
            <person name="LaButti K."/>
            <person name="Lindquist E.A."/>
            <person name="Lipzen A."/>
            <person name="Lundell T."/>
            <person name="Morin E."/>
            <person name="Murat C."/>
            <person name="Sun H."/>
            <person name="Tunlid A."/>
            <person name="Henrissat B."/>
            <person name="Grigoriev I.V."/>
            <person name="Hibbett D.S."/>
            <person name="Martin F."/>
            <person name="Nordberg H.P."/>
            <person name="Cantor M.N."/>
            <person name="Hua S.X."/>
        </authorList>
    </citation>
    <scope>NUCLEOTIDE SEQUENCE [LARGE SCALE GENOMIC DNA]</scope>
    <source>
        <strain evidence="2 3">F 1598</strain>
    </source>
</reference>
<evidence type="ECO:0000313" key="2">
    <source>
        <dbReference type="EMBL" id="KIM71543.1"/>
    </source>
</evidence>
<gene>
    <name evidence="2" type="ORF">PILCRDRAFT_804914</name>
</gene>
<proteinExistence type="predicted"/>
<accession>A0A0C3ACN8</accession>
<dbReference type="InParanoid" id="A0A0C3ACN8"/>
<name>A0A0C3ACN8_PILCF</name>
<reference evidence="3" key="2">
    <citation type="submission" date="2015-01" db="EMBL/GenBank/DDBJ databases">
        <title>Evolutionary Origins and Diversification of the Mycorrhizal Mutualists.</title>
        <authorList>
            <consortium name="DOE Joint Genome Institute"/>
            <consortium name="Mycorrhizal Genomics Consortium"/>
            <person name="Kohler A."/>
            <person name="Kuo A."/>
            <person name="Nagy L.G."/>
            <person name="Floudas D."/>
            <person name="Copeland A."/>
            <person name="Barry K.W."/>
            <person name="Cichocki N."/>
            <person name="Veneault-Fourrey C."/>
            <person name="LaButti K."/>
            <person name="Lindquist E.A."/>
            <person name="Lipzen A."/>
            <person name="Lundell T."/>
            <person name="Morin E."/>
            <person name="Murat C."/>
            <person name="Riley R."/>
            <person name="Ohm R."/>
            <person name="Sun H."/>
            <person name="Tunlid A."/>
            <person name="Henrissat B."/>
            <person name="Grigoriev I.V."/>
            <person name="Hibbett D.S."/>
            <person name="Martin F."/>
        </authorList>
    </citation>
    <scope>NUCLEOTIDE SEQUENCE [LARGE SCALE GENOMIC DNA]</scope>
    <source>
        <strain evidence="3">F 1598</strain>
    </source>
</reference>
<dbReference type="Proteomes" id="UP000054166">
    <property type="component" value="Unassembled WGS sequence"/>
</dbReference>
<protein>
    <submittedName>
        <fullName evidence="2">Uncharacterized protein</fullName>
    </submittedName>
</protein>
<feature type="region of interest" description="Disordered" evidence="1">
    <location>
        <begin position="1"/>
        <end position="43"/>
    </location>
</feature>
<dbReference type="EMBL" id="KN833280">
    <property type="protein sequence ID" value="KIM71543.1"/>
    <property type="molecule type" value="Genomic_DNA"/>
</dbReference>
<keyword evidence="3" id="KW-1185">Reference proteome</keyword>
<organism evidence="2 3">
    <name type="scientific">Piloderma croceum (strain F 1598)</name>
    <dbReference type="NCBI Taxonomy" id="765440"/>
    <lineage>
        <taxon>Eukaryota</taxon>
        <taxon>Fungi</taxon>
        <taxon>Dikarya</taxon>
        <taxon>Basidiomycota</taxon>
        <taxon>Agaricomycotina</taxon>
        <taxon>Agaricomycetes</taxon>
        <taxon>Agaricomycetidae</taxon>
        <taxon>Atheliales</taxon>
        <taxon>Atheliaceae</taxon>
        <taxon>Piloderma</taxon>
    </lineage>
</organism>
<evidence type="ECO:0000313" key="3">
    <source>
        <dbReference type="Proteomes" id="UP000054166"/>
    </source>
</evidence>
<evidence type="ECO:0000256" key="1">
    <source>
        <dbReference type="SAM" id="MobiDB-lite"/>
    </source>
</evidence>